<dbReference type="Pfam" id="PF00704">
    <property type="entry name" value="Glyco_hydro_18"/>
    <property type="match status" value="1"/>
</dbReference>
<dbReference type="AlphaFoldDB" id="A0AAD8F7A2"/>
<dbReference type="Proteomes" id="UP001233172">
    <property type="component" value="Unassembled WGS sequence"/>
</dbReference>
<dbReference type="SUPFAM" id="SSF51445">
    <property type="entry name" value="(Trans)glycosidases"/>
    <property type="match status" value="1"/>
</dbReference>
<feature type="non-terminal residue" evidence="2">
    <location>
        <position position="173"/>
    </location>
</feature>
<feature type="domain" description="GH18" evidence="1">
    <location>
        <begin position="26"/>
        <end position="151"/>
    </location>
</feature>
<dbReference type="InterPro" id="IPR001223">
    <property type="entry name" value="Glyco_hydro18_cat"/>
</dbReference>
<accession>A0AAD8F7A2</accession>
<dbReference type="GO" id="GO:0004568">
    <property type="term" value="F:chitinase activity"/>
    <property type="evidence" value="ECO:0007669"/>
    <property type="project" value="TreeGrafter"/>
</dbReference>
<organism evidence="2 3">
    <name type="scientific">Biomphalaria pfeifferi</name>
    <name type="common">Bloodfluke planorb</name>
    <name type="synonym">Freshwater snail</name>
    <dbReference type="NCBI Taxonomy" id="112525"/>
    <lineage>
        <taxon>Eukaryota</taxon>
        <taxon>Metazoa</taxon>
        <taxon>Spiralia</taxon>
        <taxon>Lophotrochozoa</taxon>
        <taxon>Mollusca</taxon>
        <taxon>Gastropoda</taxon>
        <taxon>Heterobranchia</taxon>
        <taxon>Euthyneura</taxon>
        <taxon>Panpulmonata</taxon>
        <taxon>Hygrophila</taxon>
        <taxon>Lymnaeoidea</taxon>
        <taxon>Planorbidae</taxon>
        <taxon>Biomphalaria</taxon>
    </lineage>
</organism>
<evidence type="ECO:0000313" key="3">
    <source>
        <dbReference type="Proteomes" id="UP001233172"/>
    </source>
</evidence>
<sequence length="173" mass="19819">YMDFVIFHGFLYYELFIGPSYGIDIVRGHTNRIYSLDPQDDRSLDYDVKKFLKLGAIKSKTIIAFDLKAAFYVVYNPSGTKYYGYSLGDYSTVCEAISKGGTVQRIPEGVPYHINGDYIIYFDDETSILEKVKYVKKNLFVGVYITDLSADDYKKGNCGKGKFPRIRAMYELC</sequence>
<feature type="non-terminal residue" evidence="2">
    <location>
        <position position="1"/>
    </location>
</feature>
<dbReference type="PANTHER" id="PTHR11177">
    <property type="entry name" value="CHITINASE"/>
    <property type="match status" value="1"/>
</dbReference>
<reference evidence="2" key="2">
    <citation type="submission" date="2023-04" db="EMBL/GenBank/DDBJ databases">
        <authorList>
            <person name="Bu L."/>
            <person name="Lu L."/>
            <person name="Laidemitt M.R."/>
            <person name="Zhang S.M."/>
            <person name="Mutuku M."/>
            <person name="Mkoji G."/>
            <person name="Steinauer M."/>
            <person name="Loker E.S."/>
        </authorList>
    </citation>
    <scope>NUCLEOTIDE SEQUENCE</scope>
    <source>
        <strain evidence="2">KasaAsao</strain>
        <tissue evidence="2">Whole Snail</tissue>
    </source>
</reference>
<dbReference type="GO" id="GO:0006032">
    <property type="term" value="P:chitin catabolic process"/>
    <property type="evidence" value="ECO:0007669"/>
    <property type="project" value="TreeGrafter"/>
</dbReference>
<dbReference type="GO" id="GO:0005975">
    <property type="term" value="P:carbohydrate metabolic process"/>
    <property type="evidence" value="ECO:0007669"/>
    <property type="project" value="InterPro"/>
</dbReference>
<protein>
    <submittedName>
        <fullName evidence="2">Acidic mammalian chitinase</fullName>
    </submittedName>
</protein>
<proteinExistence type="predicted"/>
<evidence type="ECO:0000313" key="2">
    <source>
        <dbReference type="EMBL" id="KAK0053283.1"/>
    </source>
</evidence>
<dbReference type="Gene3D" id="3.10.50.10">
    <property type="match status" value="1"/>
</dbReference>
<dbReference type="Gene3D" id="3.20.20.80">
    <property type="entry name" value="Glycosidases"/>
    <property type="match status" value="1"/>
</dbReference>
<dbReference type="InterPro" id="IPR029070">
    <property type="entry name" value="Chitinase_insertion_sf"/>
</dbReference>
<reference evidence="2" key="1">
    <citation type="journal article" date="2023" name="PLoS Negl. Trop. Dis.">
        <title>A genome sequence for Biomphalaria pfeifferi, the major vector snail for the human-infecting parasite Schistosoma mansoni.</title>
        <authorList>
            <person name="Bu L."/>
            <person name="Lu L."/>
            <person name="Laidemitt M.R."/>
            <person name="Zhang S.M."/>
            <person name="Mutuku M."/>
            <person name="Mkoji G."/>
            <person name="Steinauer M."/>
            <person name="Loker E.S."/>
        </authorList>
    </citation>
    <scope>NUCLEOTIDE SEQUENCE</scope>
    <source>
        <strain evidence="2">KasaAsao</strain>
    </source>
</reference>
<keyword evidence="3" id="KW-1185">Reference proteome</keyword>
<comment type="caution">
    <text evidence="2">The sequence shown here is derived from an EMBL/GenBank/DDBJ whole genome shotgun (WGS) entry which is preliminary data.</text>
</comment>
<gene>
    <name evidence="2" type="ORF">Bpfe_017214</name>
</gene>
<dbReference type="InterPro" id="IPR017853">
    <property type="entry name" value="GH"/>
</dbReference>
<evidence type="ECO:0000259" key="1">
    <source>
        <dbReference type="Pfam" id="PF00704"/>
    </source>
</evidence>
<dbReference type="GO" id="GO:0008061">
    <property type="term" value="F:chitin binding"/>
    <property type="evidence" value="ECO:0007669"/>
    <property type="project" value="TreeGrafter"/>
</dbReference>
<dbReference type="EMBL" id="JASAOG010000087">
    <property type="protein sequence ID" value="KAK0053283.1"/>
    <property type="molecule type" value="Genomic_DNA"/>
</dbReference>
<name>A0AAD8F7A2_BIOPF</name>
<dbReference type="InterPro" id="IPR050314">
    <property type="entry name" value="Glycosyl_Hydrlase_18"/>
</dbReference>
<dbReference type="GO" id="GO:0005576">
    <property type="term" value="C:extracellular region"/>
    <property type="evidence" value="ECO:0007669"/>
    <property type="project" value="TreeGrafter"/>
</dbReference>
<dbReference type="PANTHER" id="PTHR11177:SF317">
    <property type="entry name" value="CHITINASE 12-RELATED"/>
    <property type="match status" value="1"/>
</dbReference>